<evidence type="ECO:0000313" key="7">
    <source>
        <dbReference type="EMBL" id="GEJ59230.1"/>
    </source>
</evidence>
<dbReference type="Proteomes" id="UP000503640">
    <property type="component" value="Unassembled WGS sequence"/>
</dbReference>
<feature type="domain" description="Protein kinase" evidence="6">
    <location>
        <begin position="27"/>
        <end position="292"/>
    </location>
</feature>
<protein>
    <recommendedName>
        <fullName evidence="6">Protein kinase domain-containing protein</fullName>
    </recommendedName>
</protein>
<dbReference type="Pfam" id="PF00069">
    <property type="entry name" value="Pkinase"/>
    <property type="match status" value="1"/>
</dbReference>
<dbReference type="SMART" id="SM00220">
    <property type="entry name" value="S_TKc"/>
    <property type="match status" value="1"/>
</dbReference>
<dbReference type="AlphaFoldDB" id="A0A7I9VSX6"/>
<dbReference type="InterPro" id="IPR017441">
    <property type="entry name" value="Protein_kinase_ATP_BS"/>
</dbReference>
<proteinExistence type="predicted"/>
<keyword evidence="1" id="KW-0808">Transferase</keyword>
<dbReference type="GO" id="GO:0005524">
    <property type="term" value="F:ATP binding"/>
    <property type="evidence" value="ECO:0007669"/>
    <property type="project" value="UniProtKB-UniRule"/>
</dbReference>
<reference evidence="8" key="1">
    <citation type="journal article" date="2020" name="Appl. Environ. Microbiol.">
        <title>Diazotrophic Anaeromyxobacter Isolates from Soils.</title>
        <authorList>
            <person name="Masuda Y."/>
            <person name="Yamanaka H."/>
            <person name="Xu Z.X."/>
            <person name="Shiratori Y."/>
            <person name="Aono T."/>
            <person name="Amachi S."/>
            <person name="Senoo K."/>
            <person name="Itoh H."/>
        </authorList>
    </citation>
    <scope>NUCLEOTIDE SEQUENCE [LARGE SCALE GENOMIC DNA]</scope>
    <source>
        <strain evidence="8">R267</strain>
    </source>
</reference>
<evidence type="ECO:0000256" key="5">
    <source>
        <dbReference type="PROSITE-ProRule" id="PRU10141"/>
    </source>
</evidence>
<feature type="binding site" evidence="5">
    <location>
        <position position="56"/>
    </location>
    <ligand>
        <name>ATP</name>
        <dbReference type="ChEBI" id="CHEBI:30616"/>
    </ligand>
</feature>
<dbReference type="InterPro" id="IPR008271">
    <property type="entry name" value="Ser/Thr_kinase_AS"/>
</dbReference>
<keyword evidence="3" id="KW-0418">Kinase</keyword>
<name>A0A7I9VSX6_9BACT</name>
<evidence type="ECO:0000256" key="2">
    <source>
        <dbReference type="ARBA" id="ARBA00022741"/>
    </source>
</evidence>
<dbReference type="EMBL" id="BJTG01000012">
    <property type="protein sequence ID" value="GEJ59230.1"/>
    <property type="molecule type" value="Genomic_DNA"/>
</dbReference>
<dbReference type="Gene3D" id="3.30.200.20">
    <property type="entry name" value="Phosphorylase Kinase, domain 1"/>
    <property type="match status" value="1"/>
</dbReference>
<dbReference type="PROSITE" id="PS00108">
    <property type="entry name" value="PROTEIN_KINASE_ST"/>
    <property type="match status" value="1"/>
</dbReference>
<keyword evidence="4 5" id="KW-0067">ATP-binding</keyword>
<dbReference type="PROSITE" id="PS00107">
    <property type="entry name" value="PROTEIN_KINASE_ATP"/>
    <property type="match status" value="1"/>
</dbReference>
<dbReference type="SUPFAM" id="SSF56112">
    <property type="entry name" value="Protein kinase-like (PK-like)"/>
    <property type="match status" value="1"/>
</dbReference>
<evidence type="ECO:0000313" key="8">
    <source>
        <dbReference type="Proteomes" id="UP000503640"/>
    </source>
</evidence>
<dbReference type="PANTHER" id="PTHR43289">
    <property type="entry name" value="MITOGEN-ACTIVATED PROTEIN KINASE KINASE KINASE 20-RELATED"/>
    <property type="match status" value="1"/>
</dbReference>
<dbReference type="InterPro" id="IPR000719">
    <property type="entry name" value="Prot_kinase_dom"/>
</dbReference>
<dbReference type="PANTHER" id="PTHR43289:SF30">
    <property type="entry name" value="NON-SPECIFIC SERINE_THREONINE PROTEIN KINASE"/>
    <property type="match status" value="1"/>
</dbReference>
<evidence type="ECO:0000256" key="3">
    <source>
        <dbReference type="ARBA" id="ARBA00022777"/>
    </source>
</evidence>
<evidence type="ECO:0000259" key="6">
    <source>
        <dbReference type="PROSITE" id="PS50011"/>
    </source>
</evidence>
<comment type="caution">
    <text evidence="7">The sequence shown here is derived from an EMBL/GenBank/DDBJ whole genome shotgun (WGS) entry which is preliminary data.</text>
</comment>
<dbReference type="PROSITE" id="PS50011">
    <property type="entry name" value="PROTEIN_KINASE_DOM"/>
    <property type="match status" value="1"/>
</dbReference>
<dbReference type="GO" id="GO:0004674">
    <property type="term" value="F:protein serine/threonine kinase activity"/>
    <property type="evidence" value="ECO:0007669"/>
    <property type="project" value="TreeGrafter"/>
</dbReference>
<gene>
    <name evidence="7" type="ORF">AMYX_39710</name>
</gene>
<dbReference type="InterPro" id="IPR011009">
    <property type="entry name" value="Kinase-like_dom_sf"/>
</dbReference>
<sequence length="441" mass="45256">MDDTVPAPPPFGANEEGVPLGAEVGEYLVLGFLGAGAHGGVYLAEHRLAGHRAAVKILHRDAAESSEITARFILEARAVNQIRHPGIVDIYDIDTLPDGRPFCVMELLAGRTLHALLLERAPLLPAEAVGYLTPVCEALQAAHEAGVVHRDVKASNVMLVSEGTAPQVKLLDFGVAKLLEPGAGGLTAVGQRIGTPASMSPEQIRGAPIDLRADVYALGVLLHRMLTGQLPFDSPDPAEVERMHLEAAPPRPSALAPVPPAFDAVVARCLEKDRERRWPSAMAVAEAARAALGDAPASALQTAPAVAVHVGVKPRGSADMESLTAQADVGDAAEAALREAGYALTLGTAGSVLGVRLLPAEPEAASAARTEAVAWACALAAGLTRPALAVMVCVHAADAAVRAGAAGPEVVGGPICELDRWLPEGGAGFVATPAALAGRPG</sequence>
<evidence type="ECO:0000256" key="1">
    <source>
        <dbReference type="ARBA" id="ARBA00022679"/>
    </source>
</evidence>
<organism evidence="7 8">
    <name type="scientific">Anaeromyxobacter diazotrophicus</name>
    <dbReference type="NCBI Taxonomy" id="2590199"/>
    <lineage>
        <taxon>Bacteria</taxon>
        <taxon>Pseudomonadati</taxon>
        <taxon>Myxococcota</taxon>
        <taxon>Myxococcia</taxon>
        <taxon>Myxococcales</taxon>
        <taxon>Cystobacterineae</taxon>
        <taxon>Anaeromyxobacteraceae</taxon>
        <taxon>Anaeromyxobacter</taxon>
    </lineage>
</organism>
<evidence type="ECO:0000256" key="4">
    <source>
        <dbReference type="ARBA" id="ARBA00022840"/>
    </source>
</evidence>
<keyword evidence="2 5" id="KW-0547">Nucleotide-binding</keyword>
<dbReference type="Gene3D" id="1.10.510.10">
    <property type="entry name" value="Transferase(Phosphotransferase) domain 1"/>
    <property type="match status" value="1"/>
</dbReference>
<keyword evidence="8" id="KW-1185">Reference proteome</keyword>
<accession>A0A7I9VSX6</accession>
<dbReference type="CDD" id="cd14014">
    <property type="entry name" value="STKc_PknB_like"/>
    <property type="match status" value="1"/>
</dbReference>